<keyword evidence="2" id="KW-0863">Zinc-finger</keyword>
<dbReference type="Proteomes" id="UP000035681">
    <property type="component" value="Unplaced"/>
</dbReference>
<evidence type="ECO:0000313" key="5">
    <source>
        <dbReference type="Proteomes" id="UP000035681"/>
    </source>
</evidence>
<keyword evidence="1" id="KW-0479">Metal-binding</keyword>
<sequence length="210" mass="24467">MMEALGGITNIDVLPHNDTELFFISSCYTASTLNKNDHNNVESDNCNKDLSYKNNDNIICRFCFSGDEMCSELGDWITPCKCSGSIKFVHRGCFNTWMNYADNNQRYQCRLCGFTYIRIWKLKPPFSWTLPKLNLTCFDIITMFGDFYATSYLCDGFFRVLEGDRSLVVQGIFILLYKNFVLTRSRISFYNTLFRNICFTIFTEEFANAR</sequence>
<dbReference type="AlphaFoldDB" id="A0AAF5HXA3"/>
<evidence type="ECO:0000256" key="3">
    <source>
        <dbReference type="ARBA" id="ARBA00022833"/>
    </source>
</evidence>
<dbReference type="WBParaSite" id="TCONS_00000095.p1">
    <property type="protein sequence ID" value="TCONS_00000095.p1"/>
    <property type="gene ID" value="XLOC_000098"/>
</dbReference>
<reference evidence="6" key="1">
    <citation type="submission" date="2024-02" db="UniProtKB">
        <authorList>
            <consortium name="WormBaseParasite"/>
        </authorList>
    </citation>
    <scope>IDENTIFICATION</scope>
</reference>
<dbReference type="SMART" id="SM00744">
    <property type="entry name" value="RINGv"/>
    <property type="match status" value="1"/>
</dbReference>
<protein>
    <submittedName>
        <fullName evidence="6">RING-CH-type domain-containing protein</fullName>
    </submittedName>
</protein>
<keyword evidence="3" id="KW-0862">Zinc</keyword>
<dbReference type="InterPro" id="IPR011016">
    <property type="entry name" value="Znf_RING-CH"/>
</dbReference>
<evidence type="ECO:0000256" key="1">
    <source>
        <dbReference type="ARBA" id="ARBA00022723"/>
    </source>
</evidence>
<proteinExistence type="predicted"/>
<keyword evidence="5" id="KW-1185">Reference proteome</keyword>
<evidence type="ECO:0000313" key="6">
    <source>
        <dbReference type="WBParaSite" id="TCONS_00000095.p1"/>
    </source>
</evidence>
<evidence type="ECO:0000256" key="2">
    <source>
        <dbReference type="ARBA" id="ARBA00022771"/>
    </source>
</evidence>
<dbReference type="Pfam" id="PF12906">
    <property type="entry name" value="RINGv"/>
    <property type="match status" value="1"/>
</dbReference>
<dbReference type="Gene3D" id="3.30.40.10">
    <property type="entry name" value="Zinc/RING finger domain, C3HC4 (zinc finger)"/>
    <property type="match status" value="1"/>
</dbReference>
<dbReference type="PROSITE" id="PS51292">
    <property type="entry name" value="ZF_RING_CH"/>
    <property type="match status" value="1"/>
</dbReference>
<dbReference type="SUPFAM" id="SSF57850">
    <property type="entry name" value="RING/U-box"/>
    <property type="match status" value="1"/>
</dbReference>
<dbReference type="InterPro" id="IPR013083">
    <property type="entry name" value="Znf_RING/FYVE/PHD"/>
</dbReference>
<organism evidence="5 6">
    <name type="scientific">Strongyloides stercoralis</name>
    <name type="common">Threadworm</name>
    <dbReference type="NCBI Taxonomy" id="6248"/>
    <lineage>
        <taxon>Eukaryota</taxon>
        <taxon>Metazoa</taxon>
        <taxon>Ecdysozoa</taxon>
        <taxon>Nematoda</taxon>
        <taxon>Chromadorea</taxon>
        <taxon>Rhabditida</taxon>
        <taxon>Tylenchina</taxon>
        <taxon>Panagrolaimomorpha</taxon>
        <taxon>Strongyloidoidea</taxon>
        <taxon>Strongyloididae</taxon>
        <taxon>Strongyloides</taxon>
    </lineage>
</organism>
<name>A0AAF5HXA3_STRER</name>
<dbReference type="PANTHER" id="PTHR46347">
    <property type="entry name" value="RING/FYVE/PHD ZINC FINGER SUPERFAMILY PROTEIN"/>
    <property type="match status" value="1"/>
</dbReference>
<evidence type="ECO:0000259" key="4">
    <source>
        <dbReference type="PROSITE" id="PS51292"/>
    </source>
</evidence>
<dbReference type="GO" id="GO:0008270">
    <property type="term" value="F:zinc ion binding"/>
    <property type="evidence" value="ECO:0007669"/>
    <property type="project" value="UniProtKB-KW"/>
</dbReference>
<accession>A0AAF5HXA3</accession>
<dbReference type="CDD" id="cd16495">
    <property type="entry name" value="RING_CH-C4HC3_MARCH"/>
    <property type="match status" value="1"/>
</dbReference>
<dbReference type="PANTHER" id="PTHR46347:SF1">
    <property type="entry name" value="RING_FYVE_PHD ZINC FINGER SUPERFAMILY PROTEIN"/>
    <property type="match status" value="1"/>
</dbReference>
<feature type="domain" description="RING-CH-type" evidence="4">
    <location>
        <begin position="52"/>
        <end position="119"/>
    </location>
</feature>